<feature type="region of interest" description="Disordered" evidence="2">
    <location>
        <begin position="186"/>
        <end position="250"/>
    </location>
</feature>
<dbReference type="Proteomes" id="UP000178666">
    <property type="component" value="Chromosome"/>
</dbReference>
<evidence type="ECO:0000313" key="4">
    <source>
        <dbReference type="EMBL" id="AOZ45507.1"/>
    </source>
</evidence>
<reference evidence="3 5" key="2">
    <citation type="submission" date="2016-02" db="EMBL/GenBank/DDBJ databases">
        <title>Complete Genome Sequence of Propionibacterium acidipropionici ATCC 55737.</title>
        <authorList>
            <person name="Luna Flores C.H."/>
            <person name="Nielsen L.K."/>
            <person name="Marcellin E."/>
        </authorList>
    </citation>
    <scope>NUCLEOTIDE SEQUENCE [LARGE SCALE GENOMIC DNA]</scope>
    <source>
        <strain evidence="3 5">ATCC 55737</strain>
    </source>
</reference>
<proteinExistence type="predicted"/>
<gene>
    <name evidence="4" type="ORF">A8L58_00925</name>
    <name evidence="3" type="ORF">AXH35_15985</name>
</gene>
<dbReference type="AlphaFoldDB" id="A0AAC8YHJ6"/>
<feature type="compositionally biased region" description="Pro residues" evidence="2">
    <location>
        <begin position="200"/>
        <end position="212"/>
    </location>
</feature>
<feature type="compositionally biased region" description="Low complexity" evidence="2">
    <location>
        <begin position="220"/>
        <end position="232"/>
    </location>
</feature>
<evidence type="ECO:0000256" key="2">
    <source>
        <dbReference type="SAM" id="MobiDB-lite"/>
    </source>
</evidence>
<dbReference type="EMBL" id="CP015970">
    <property type="protein sequence ID" value="AOZ45507.1"/>
    <property type="molecule type" value="Genomic_DNA"/>
</dbReference>
<dbReference type="Proteomes" id="UP000075221">
    <property type="component" value="Chromosome"/>
</dbReference>
<organism evidence="3 5">
    <name type="scientific">Acidipropionibacterium acidipropionici</name>
    <dbReference type="NCBI Taxonomy" id="1748"/>
    <lineage>
        <taxon>Bacteria</taxon>
        <taxon>Bacillati</taxon>
        <taxon>Actinomycetota</taxon>
        <taxon>Actinomycetes</taxon>
        <taxon>Propionibacteriales</taxon>
        <taxon>Propionibacteriaceae</taxon>
        <taxon>Acidipropionibacterium</taxon>
    </lineage>
</organism>
<accession>A0AAC8YHJ6</accession>
<keyword evidence="6" id="KW-1185">Reference proteome</keyword>
<evidence type="ECO:0000313" key="3">
    <source>
        <dbReference type="EMBL" id="AMS06719.1"/>
    </source>
</evidence>
<evidence type="ECO:0000256" key="1">
    <source>
        <dbReference type="SAM" id="Coils"/>
    </source>
</evidence>
<evidence type="ECO:0000313" key="5">
    <source>
        <dbReference type="Proteomes" id="UP000075221"/>
    </source>
</evidence>
<sequence length="455" mass="49389">MICGGPGASTTQVAGWRDTPDPKETTMASTWLVDSAEVGHLVARIFDVARTEPLVVVSPVSETGSPRISVEYLVGQLPPGTEVAVLKTMKASRVLSDTVDTQFQCYGGSVRVILPGATRTDYWRRHRLFTVYPEDDEEAACRLIARHVVNSQGAGPAQHVSGRAPGGILDMRQAAELAEYRRRLIDRSSEDGVDEQAPPRQTPPGSPGPKPGPGLRKVVAAAPAQATAETAPAPQPAPEPAAQPTVTRERAVTVDAEALEKMLDRKVDAIVGRVTAGVEEGLLALLNEELQAQDRERSRADSLAEQNADLQQRLDAAQGAGRDVRQVFADPEKQLRWEIEQAWLTGTPESERSAALSTYTLGPQFLESMDADIVPRAKTVRVMVDVLAGHAWDRHETHQFTTAARGGRPRVREDGATAWRTYVKAESPGAPRLTWWQCVDGSAEFAHVGHHDELI</sequence>
<dbReference type="EMBL" id="CP014352">
    <property type="protein sequence ID" value="AMS06719.1"/>
    <property type="molecule type" value="Genomic_DNA"/>
</dbReference>
<protein>
    <submittedName>
        <fullName evidence="3">Uncharacterized protein</fullName>
    </submittedName>
</protein>
<reference evidence="4 6" key="1">
    <citation type="journal article" date="2016" name="Plant Dis.">
        <title>Improved production of propionic acid using genome shuffling.</title>
        <authorList>
            <person name="Luna-Flores C.H."/>
            <person name="Palfreyman R.W."/>
            <person name="Kromer J.O."/>
            <person name="Nielsen L.K."/>
            <person name="Marcellin E."/>
        </authorList>
    </citation>
    <scope>NUCLEOTIDE SEQUENCE [LARGE SCALE GENOMIC DNA]</scope>
    <source>
        <strain evidence="4 6">F3E8</strain>
    </source>
</reference>
<evidence type="ECO:0000313" key="6">
    <source>
        <dbReference type="Proteomes" id="UP000178666"/>
    </source>
</evidence>
<keyword evidence="1" id="KW-0175">Coiled coil</keyword>
<feature type="region of interest" description="Disordered" evidence="2">
    <location>
        <begin position="1"/>
        <end position="22"/>
    </location>
</feature>
<feature type="coiled-coil region" evidence="1">
    <location>
        <begin position="293"/>
        <end position="320"/>
    </location>
</feature>
<name>A0AAC8YHJ6_9ACTN</name>